<dbReference type="Proteomes" id="UP000028493">
    <property type="component" value="Unassembled WGS sequence"/>
</dbReference>
<name>A0A077PRW6_XENBV</name>
<organism evidence="1">
    <name type="scientific">Xenorhabdus bovienii str. kraussei Becker Underwood</name>
    <dbReference type="NCBI Taxonomy" id="1398204"/>
    <lineage>
        <taxon>Bacteria</taxon>
        <taxon>Pseudomonadati</taxon>
        <taxon>Pseudomonadota</taxon>
        <taxon>Gammaproteobacteria</taxon>
        <taxon>Enterobacterales</taxon>
        <taxon>Morganellaceae</taxon>
        <taxon>Xenorhabdus</taxon>
    </lineage>
</organism>
<comment type="caution">
    <text evidence="1">The sequence shown here is derived from an EMBL/GenBank/DDBJ whole genome shotgun (WGS) entry which is preliminary data.</text>
</comment>
<proteinExistence type="predicted"/>
<gene>
    <name evidence="1" type="ORF">XBKB1_1240036</name>
</gene>
<evidence type="ECO:0000313" key="1">
    <source>
        <dbReference type="EMBL" id="CDH22599.1"/>
    </source>
</evidence>
<dbReference type="HOGENOM" id="CLU_3207105_0_0_6"/>
<sequence>MDKTCLMDILNSPGLRQPDRTMQEGCHFILKGHFWMINFYKTGVA</sequence>
<dbReference type="AlphaFoldDB" id="A0A077PRW6"/>
<reference evidence="1" key="1">
    <citation type="submission" date="2013-07" db="EMBL/GenBank/DDBJ databases">
        <title>Sub-species coevolution in mutualistic symbiosis.</title>
        <authorList>
            <person name="Murfin K."/>
            <person name="Klassen J."/>
            <person name="Lee M."/>
            <person name="Forst S."/>
            <person name="Stock P."/>
            <person name="Goodrich-Blair H."/>
        </authorList>
    </citation>
    <scope>NUCLEOTIDE SEQUENCE [LARGE SCALE GENOMIC DNA]</scope>
    <source>
        <strain evidence="1">Kraussei Becker Underwood</strain>
    </source>
</reference>
<accession>A0A077PRW6</accession>
<protein>
    <submittedName>
        <fullName evidence="1">Uncharacterized protein</fullName>
    </submittedName>
</protein>
<dbReference type="EMBL" id="CBSZ010000029">
    <property type="protein sequence ID" value="CDH22599.1"/>
    <property type="molecule type" value="Genomic_DNA"/>
</dbReference>